<evidence type="ECO:0000256" key="1">
    <source>
        <dbReference type="SAM" id="SignalP"/>
    </source>
</evidence>
<sequence>MRSTARRRAGATALALVLTLAAGACSGSDDEPDEPAAAPSSSAPAVPAVETTVVIGKLTGRLPKPERAKVVAAVGAVVDGWTQAAYVGGAYPRRDFADAWPGFTAGARALAKRDRALMSNQDIGHRIDGVELRRSRVVLDVLSVKQRAQAVTARVLVGFRTTGQVERAVRVQGRLYLTHGDGGWQVFGYDMTKGAV</sequence>
<reference evidence="3" key="1">
    <citation type="journal article" date="2019" name="Int. J. Syst. Evol. Microbiol.">
        <title>The Global Catalogue of Microorganisms (GCM) 10K type strain sequencing project: providing services to taxonomists for standard genome sequencing and annotation.</title>
        <authorList>
            <consortium name="The Broad Institute Genomics Platform"/>
            <consortium name="The Broad Institute Genome Sequencing Center for Infectious Disease"/>
            <person name="Wu L."/>
            <person name="Ma J."/>
        </authorList>
    </citation>
    <scope>NUCLEOTIDE SEQUENCE [LARGE SCALE GENOMIC DNA]</scope>
    <source>
        <strain evidence="3">KACC 13778</strain>
    </source>
</reference>
<evidence type="ECO:0000313" key="3">
    <source>
        <dbReference type="Proteomes" id="UP001595956"/>
    </source>
</evidence>
<dbReference type="PROSITE" id="PS51257">
    <property type="entry name" value="PROKAR_LIPOPROTEIN"/>
    <property type="match status" value="1"/>
</dbReference>
<accession>A0ABW0N508</accession>
<comment type="caution">
    <text evidence="2">The sequence shown here is derived from an EMBL/GenBank/DDBJ whole genome shotgun (WGS) entry which is preliminary data.</text>
</comment>
<gene>
    <name evidence="2" type="ORF">ACFPKY_18610</name>
</gene>
<feature type="chain" id="PRO_5045692563" description="SnoaL-like domain-containing protein" evidence="1">
    <location>
        <begin position="25"/>
        <end position="196"/>
    </location>
</feature>
<evidence type="ECO:0008006" key="4">
    <source>
        <dbReference type="Google" id="ProtNLM"/>
    </source>
</evidence>
<proteinExistence type="predicted"/>
<keyword evidence="3" id="KW-1185">Reference proteome</keyword>
<dbReference type="RefSeq" id="WP_345173748.1">
    <property type="nucleotide sequence ID" value="NZ_BAABFQ010000005.1"/>
</dbReference>
<evidence type="ECO:0000313" key="2">
    <source>
        <dbReference type="EMBL" id="MFC5495131.1"/>
    </source>
</evidence>
<organism evidence="2 3">
    <name type="scientific">Nocardioides caricicola</name>
    <dbReference type="NCBI Taxonomy" id="634770"/>
    <lineage>
        <taxon>Bacteria</taxon>
        <taxon>Bacillati</taxon>
        <taxon>Actinomycetota</taxon>
        <taxon>Actinomycetes</taxon>
        <taxon>Propionibacteriales</taxon>
        <taxon>Nocardioidaceae</taxon>
        <taxon>Nocardioides</taxon>
    </lineage>
</organism>
<dbReference type="EMBL" id="JBHSMD010000006">
    <property type="protein sequence ID" value="MFC5495131.1"/>
    <property type="molecule type" value="Genomic_DNA"/>
</dbReference>
<feature type="signal peptide" evidence="1">
    <location>
        <begin position="1"/>
        <end position="24"/>
    </location>
</feature>
<protein>
    <recommendedName>
        <fullName evidence="4">SnoaL-like domain-containing protein</fullName>
    </recommendedName>
</protein>
<dbReference type="Proteomes" id="UP001595956">
    <property type="component" value="Unassembled WGS sequence"/>
</dbReference>
<name>A0ABW0N508_9ACTN</name>
<keyword evidence="1" id="KW-0732">Signal</keyword>